<proteinExistence type="predicted"/>
<evidence type="ECO:0000313" key="1">
    <source>
        <dbReference type="EMBL" id="KXN71369.1"/>
    </source>
</evidence>
<organism evidence="1 2">
    <name type="scientific">Conidiobolus coronatus (strain ATCC 28846 / CBS 209.66 / NRRL 28638)</name>
    <name type="common">Delacroixia coronata</name>
    <dbReference type="NCBI Taxonomy" id="796925"/>
    <lineage>
        <taxon>Eukaryota</taxon>
        <taxon>Fungi</taxon>
        <taxon>Fungi incertae sedis</taxon>
        <taxon>Zoopagomycota</taxon>
        <taxon>Entomophthoromycotina</taxon>
        <taxon>Entomophthoromycetes</taxon>
        <taxon>Entomophthorales</taxon>
        <taxon>Ancylistaceae</taxon>
        <taxon>Conidiobolus</taxon>
    </lineage>
</organism>
<dbReference type="EMBL" id="KQ964476">
    <property type="protein sequence ID" value="KXN71369.1"/>
    <property type="molecule type" value="Genomic_DNA"/>
</dbReference>
<evidence type="ECO:0000313" key="2">
    <source>
        <dbReference type="Proteomes" id="UP000070444"/>
    </source>
</evidence>
<protein>
    <submittedName>
        <fullName evidence="1">Uncharacterized protein</fullName>
    </submittedName>
</protein>
<reference evidence="1 2" key="1">
    <citation type="journal article" date="2015" name="Genome Biol. Evol.">
        <title>Phylogenomic analyses indicate that early fungi evolved digesting cell walls of algal ancestors of land plants.</title>
        <authorList>
            <person name="Chang Y."/>
            <person name="Wang S."/>
            <person name="Sekimoto S."/>
            <person name="Aerts A.L."/>
            <person name="Choi C."/>
            <person name="Clum A."/>
            <person name="LaButti K.M."/>
            <person name="Lindquist E.A."/>
            <person name="Yee Ngan C."/>
            <person name="Ohm R.A."/>
            <person name="Salamov A.A."/>
            <person name="Grigoriev I.V."/>
            <person name="Spatafora J.W."/>
            <person name="Berbee M.L."/>
        </authorList>
    </citation>
    <scope>NUCLEOTIDE SEQUENCE [LARGE SCALE GENOMIC DNA]</scope>
    <source>
        <strain evidence="1 2">NRRL 28638</strain>
    </source>
</reference>
<gene>
    <name evidence="1" type="ORF">CONCODRAFT_5904</name>
</gene>
<dbReference type="Proteomes" id="UP000070444">
    <property type="component" value="Unassembled WGS sequence"/>
</dbReference>
<name>A0A137P8R0_CONC2</name>
<accession>A0A137P8R0</accession>
<dbReference type="AlphaFoldDB" id="A0A137P8R0"/>
<keyword evidence="2" id="KW-1185">Reference proteome</keyword>
<sequence length="171" mass="19383">MLKLKNSMLQKFISSWTCLAGDEDISEGEKIVDKKGGEGHIDEVKGIEWDHYFNSNSTQLDISLPVIDLTAISITVDGRRLSLSLSAKSVTNLIYTKCSNSTQLFQTIKKSFSSNKQKKNSIRLTESQVNVIEWSAYFETDIGEESEENYLYCEAEQADKHDKLSIESWNL</sequence>